<sequence>MIRVLLAEDQAVIRGALAALLDLEEDLEVVSAVESGQAAVDAAAVGRPDVAVLDIDMPGALDGLAAAAEIRARVPACRTLMLTGYGKPGHLKRALAAQVGGFLLKTAPPEELVAAIRAVARGERVLDKALAVTAWDLADNPLTPREADVLRLAADGADAPDIAARLHLTPGTVRNYLTAIVAKLNARNRTDAVRIATESGWI</sequence>
<organism evidence="5 6">
    <name type="scientific">Nonomuraea bangladeshensis</name>
    <dbReference type="NCBI Taxonomy" id="404385"/>
    <lineage>
        <taxon>Bacteria</taxon>
        <taxon>Bacillati</taxon>
        <taxon>Actinomycetota</taxon>
        <taxon>Actinomycetes</taxon>
        <taxon>Streptosporangiales</taxon>
        <taxon>Streptosporangiaceae</taxon>
        <taxon>Nonomuraea</taxon>
    </lineage>
</organism>
<dbReference type="PROSITE" id="PS00622">
    <property type="entry name" value="HTH_LUXR_1"/>
    <property type="match status" value="1"/>
</dbReference>
<evidence type="ECO:0000259" key="3">
    <source>
        <dbReference type="PROSITE" id="PS50043"/>
    </source>
</evidence>
<dbReference type="PRINTS" id="PR00038">
    <property type="entry name" value="HTHLUXR"/>
</dbReference>
<comment type="caution">
    <text evidence="5">The sequence shown here is derived from an EMBL/GenBank/DDBJ whole genome shotgun (WGS) entry which is preliminary data.</text>
</comment>
<dbReference type="PROSITE" id="PS50043">
    <property type="entry name" value="HTH_LUXR_2"/>
    <property type="match status" value="1"/>
</dbReference>
<dbReference type="SMART" id="SM00421">
    <property type="entry name" value="HTH_LUXR"/>
    <property type="match status" value="1"/>
</dbReference>
<feature type="domain" description="HTH luxR-type" evidence="3">
    <location>
        <begin position="138"/>
        <end position="200"/>
    </location>
</feature>
<dbReference type="CDD" id="cd06170">
    <property type="entry name" value="LuxR_C_like"/>
    <property type="match status" value="1"/>
</dbReference>
<reference evidence="5 6" key="1">
    <citation type="submission" date="2024-06" db="EMBL/GenBank/DDBJ databases">
        <title>The Natural Products Discovery Center: Release of the First 8490 Sequenced Strains for Exploring Actinobacteria Biosynthetic Diversity.</title>
        <authorList>
            <person name="Kalkreuter E."/>
            <person name="Kautsar S.A."/>
            <person name="Yang D."/>
            <person name="Bader C.D."/>
            <person name="Teijaro C.N."/>
            <person name="Fluegel L."/>
            <person name="Davis C.M."/>
            <person name="Simpson J.R."/>
            <person name="Lauterbach L."/>
            <person name="Steele A.D."/>
            <person name="Gui C."/>
            <person name="Meng S."/>
            <person name="Li G."/>
            <person name="Viehrig K."/>
            <person name="Ye F."/>
            <person name="Su P."/>
            <person name="Kiefer A.F."/>
            <person name="Nichols A."/>
            <person name="Cepeda A.J."/>
            <person name="Yan W."/>
            <person name="Fan B."/>
            <person name="Jiang Y."/>
            <person name="Adhikari A."/>
            <person name="Zheng C.-J."/>
            <person name="Schuster L."/>
            <person name="Cowan T.M."/>
            <person name="Smanski M.J."/>
            <person name="Chevrette M.G."/>
            <person name="De Carvalho L.P.S."/>
            <person name="Shen B."/>
        </authorList>
    </citation>
    <scope>NUCLEOTIDE SEQUENCE [LARGE SCALE GENOMIC DNA]</scope>
    <source>
        <strain evidence="5 6">NPDC049574</strain>
    </source>
</reference>
<dbReference type="PANTHER" id="PTHR43214:SF42">
    <property type="entry name" value="TRANSCRIPTIONAL REGULATORY PROTEIN DESR"/>
    <property type="match status" value="1"/>
</dbReference>
<dbReference type="SUPFAM" id="SSF52172">
    <property type="entry name" value="CheY-like"/>
    <property type="match status" value="1"/>
</dbReference>
<dbReference type="RefSeq" id="WP_344209568.1">
    <property type="nucleotide sequence ID" value="NZ_BAAAMV010000006.1"/>
</dbReference>
<dbReference type="InterPro" id="IPR011006">
    <property type="entry name" value="CheY-like_superfamily"/>
</dbReference>
<evidence type="ECO:0000259" key="4">
    <source>
        <dbReference type="PROSITE" id="PS50110"/>
    </source>
</evidence>
<proteinExistence type="predicted"/>
<dbReference type="InterPro" id="IPR001789">
    <property type="entry name" value="Sig_transdc_resp-reg_receiver"/>
</dbReference>
<accession>A0ABV3H2C3</accession>
<dbReference type="Pfam" id="PF00072">
    <property type="entry name" value="Response_reg"/>
    <property type="match status" value="1"/>
</dbReference>
<dbReference type="Gene3D" id="1.10.10.10">
    <property type="entry name" value="Winged helix-like DNA-binding domain superfamily/Winged helix DNA-binding domain"/>
    <property type="match status" value="1"/>
</dbReference>
<evidence type="ECO:0000313" key="6">
    <source>
        <dbReference type="Proteomes" id="UP001552427"/>
    </source>
</evidence>
<dbReference type="SUPFAM" id="SSF46894">
    <property type="entry name" value="C-terminal effector domain of the bipartite response regulators"/>
    <property type="match status" value="1"/>
</dbReference>
<dbReference type="PROSITE" id="PS50110">
    <property type="entry name" value="RESPONSE_REGULATORY"/>
    <property type="match status" value="1"/>
</dbReference>
<keyword evidence="6" id="KW-1185">Reference proteome</keyword>
<dbReference type="InterPro" id="IPR000792">
    <property type="entry name" value="Tscrpt_reg_LuxR_C"/>
</dbReference>
<dbReference type="InterPro" id="IPR039420">
    <property type="entry name" value="WalR-like"/>
</dbReference>
<feature type="domain" description="Response regulatory" evidence="4">
    <location>
        <begin position="3"/>
        <end position="120"/>
    </location>
</feature>
<keyword evidence="2" id="KW-0597">Phosphoprotein</keyword>
<feature type="modified residue" description="4-aspartylphosphate" evidence="2">
    <location>
        <position position="54"/>
    </location>
</feature>
<dbReference type="Gene3D" id="3.40.50.2300">
    <property type="match status" value="1"/>
</dbReference>
<gene>
    <name evidence="5" type="ORF">AB0K40_14360</name>
</gene>
<dbReference type="Proteomes" id="UP001552427">
    <property type="component" value="Unassembled WGS sequence"/>
</dbReference>
<dbReference type="EMBL" id="JBFARM010000004">
    <property type="protein sequence ID" value="MEV4286682.1"/>
    <property type="molecule type" value="Genomic_DNA"/>
</dbReference>
<keyword evidence="1" id="KW-0238">DNA-binding</keyword>
<dbReference type="InterPro" id="IPR016032">
    <property type="entry name" value="Sig_transdc_resp-reg_C-effctor"/>
</dbReference>
<dbReference type="SMART" id="SM00448">
    <property type="entry name" value="REC"/>
    <property type="match status" value="1"/>
</dbReference>
<dbReference type="Pfam" id="PF00196">
    <property type="entry name" value="GerE"/>
    <property type="match status" value="1"/>
</dbReference>
<name>A0ABV3H2C3_9ACTN</name>
<dbReference type="InterPro" id="IPR036388">
    <property type="entry name" value="WH-like_DNA-bd_sf"/>
</dbReference>
<evidence type="ECO:0000256" key="2">
    <source>
        <dbReference type="PROSITE-ProRule" id="PRU00169"/>
    </source>
</evidence>
<evidence type="ECO:0000313" key="5">
    <source>
        <dbReference type="EMBL" id="MEV4286682.1"/>
    </source>
</evidence>
<dbReference type="PANTHER" id="PTHR43214">
    <property type="entry name" value="TWO-COMPONENT RESPONSE REGULATOR"/>
    <property type="match status" value="1"/>
</dbReference>
<protein>
    <submittedName>
        <fullName evidence="5">Response regulator transcription factor</fullName>
    </submittedName>
</protein>
<evidence type="ECO:0000256" key="1">
    <source>
        <dbReference type="ARBA" id="ARBA00023125"/>
    </source>
</evidence>